<gene>
    <name evidence="2" type="ORF">SAMN05421762_0946</name>
</gene>
<keyword evidence="3" id="KW-1185">Reference proteome</keyword>
<evidence type="ECO:0000256" key="1">
    <source>
        <dbReference type="SAM" id="Phobius"/>
    </source>
</evidence>
<dbReference type="AlphaFoldDB" id="A0A1I1J9G1"/>
<keyword evidence="1" id="KW-1133">Transmembrane helix</keyword>
<reference evidence="2 3" key="1">
    <citation type="submission" date="2016-10" db="EMBL/GenBank/DDBJ databases">
        <authorList>
            <person name="de Groot N.N."/>
        </authorList>
    </citation>
    <scope>NUCLEOTIDE SEQUENCE [LARGE SCALE GENOMIC DNA]</scope>
    <source>
        <strain evidence="2 3">DSM 29619</strain>
    </source>
</reference>
<accession>A0A1I1J9G1</accession>
<sequence>MRIALRSPLSTNRVTVRGETARSLAASAIEMGCIVLIFIGFIHVLVGFEMDIGKIRPIKKHVADKQPIHLTDIRTLPVGRGSVCLSGGHRENFAVPFFFFQRSDLSPF</sequence>
<keyword evidence="1" id="KW-0472">Membrane</keyword>
<name>A0A1I1J9G1_9RHOB</name>
<feature type="transmembrane region" description="Helical" evidence="1">
    <location>
        <begin position="24"/>
        <end position="46"/>
    </location>
</feature>
<dbReference type="EMBL" id="FOLX01000001">
    <property type="protein sequence ID" value="SFC45086.1"/>
    <property type="molecule type" value="Genomic_DNA"/>
</dbReference>
<proteinExistence type="predicted"/>
<protein>
    <submittedName>
        <fullName evidence="2">Uncharacterized protein</fullName>
    </submittedName>
</protein>
<dbReference type="STRING" id="517719.SAMN05421762_0946"/>
<evidence type="ECO:0000313" key="2">
    <source>
        <dbReference type="EMBL" id="SFC45086.1"/>
    </source>
</evidence>
<keyword evidence="1" id="KW-0812">Transmembrane</keyword>
<organism evidence="2 3">
    <name type="scientific">Pseudooceanicola nitratireducens</name>
    <dbReference type="NCBI Taxonomy" id="517719"/>
    <lineage>
        <taxon>Bacteria</taxon>
        <taxon>Pseudomonadati</taxon>
        <taxon>Pseudomonadota</taxon>
        <taxon>Alphaproteobacteria</taxon>
        <taxon>Rhodobacterales</taxon>
        <taxon>Paracoccaceae</taxon>
        <taxon>Pseudooceanicola</taxon>
    </lineage>
</organism>
<evidence type="ECO:0000313" key="3">
    <source>
        <dbReference type="Proteomes" id="UP000231644"/>
    </source>
</evidence>
<dbReference type="Proteomes" id="UP000231644">
    <property type="component" value="Unassembled WGS sequence"/>
</dbReference>